<accession>X1VY48</accession>
<reference evidence="1" key="1">
    <citation type="journal article" date="2014" name="Front. Microbiol.">
        <title>High frequency of phylogenetically diverse reductive dehalogenase-homologous genes in deep subseafloor sedimentary metagenomes.</title>
        <authorList>
            <person name="Kawai M."/>
            <person name="Futagami T."/>
            <person name="Toyoda A."/>
            <person name="Takaki Y."/>
            <person name="Nishi S."/>
            <person name="Hori S."/>
            <person name="Arai W."/>
            <person name="Tsubouchi T."/>
            <person name="Morono Y."/>
            <person name="Uchiyama I."/>
            <person name="Ito T."/>
            <person name="Fujiyama A."/>
            <person name="Inagaki F."/>
            <person name="Takami H."/>
        </authorList>
    </citation>
    <scope>NUCLEOTIDE SEQUENCE</scope>
    <source>
        <strain evidence="1">Expedition CK06-06</strain>
    </source>
</reference>
<protein>
    <submittedName>
        <fullName evidence="1">Uncharacterized protein</fullName>
    </submittedName>
</protein>
<dbReference type="AlphaFoldDB" id="X1VY48"/>
<organism evidence="1">
    <name type="scientific">marine sediment metagenome</name>
    <dbReference type="NCBI Taxonomy" id="412755"/>
    <lineage>
        <taxon>unclassified sequences</taxon>
        <taxon>metagenomes</taxon>
        <taxon>ecological metagenomes</taxon>
    </lineage>
</organism>
<evidence type="ECO:0000313" key="1">
    <source>
        <dbReference type="EMBL" id="GAJ24281.1"/>
    </source>
</evidence>
<gene>
    <name evidence="1" type="ORF">S12H4_57721</name>
</gene>
<dbReference type="EMBL" id="BARW01037375">
    <property type="protein sequence ID" value="GAJ24281.1"/>
    <property type="molecule type" value="Genomic_DNA"/>
</dbReference>
<sequence length="42" mass="4846">LFHLDIKGIKKPVIFFRNHISETADDHKLAESTLDKKNLTPN</sequence>
<proteinExistence type="predicted"/>
<feature type="non-terminal residue" evidence="1">
    <location>
        <position position="1"/>
    </location>
</feature>
<comment type="caution">
    <text evidence="1">The sequence shown here is derived from an EMBL/GenBank/DDBJ whole genome shotgun (WGS) entry which is preliminary data.</text>
</comment>
<name>X1VY48_9ZZZZ</name>